<organism evidence="3 4">
    <name type="scientific">Barrientosiimonas endolithica</name>
    <dbReference type="NCBI Taxonomy" id="1535208"/>
    <lineage>
        <taxon>Bacteria</taxon>
        <taxon>Bacillati</taxon>
        <taxon>Actinomycetota</taxon>
        <taxon>Actinomycetes</taxon>
        <taxon>Micrococcales</taxon>
        <taxon>Dermacoccaceae</taxon>
        <taxon>Barrientosiimonas</taxon>
    </lineage>
</organism>
<gene>
    <name evidence="3" type="ORF">GCM10025872_14370</name>
</gene>
<evidence type="ECO:0000313" key="3">
    <source>
        <dbReference type="EMBL" id="BDZ57780.1"/>
    </source>
</evidence>
<dbReference type="Gene3D" id="3.20.20.140">
    <property type="entry name" value="Metal-dependent hydrolases"/>
    <property type="match status" value="1"/>
</dbReference>
<dbReference type="InterPro" id="IPR004805">
    <property type="entry name" value="DnaE2/DnaE/PolC"/>
</dbReference>
<reference evidence="4" key="1">
    <citation type="journal article" date="2019" name="Int. J. Syst. Evol. Microbiol.">
        <title>The Global Catalogue of Microorganisms (GCM) 10K type strain sequencing project: providing services to taxonomists for standard genome sequencing and annotation.</title>
        <authorList>
            <consortium name="The Broad Institute Genomics Platform"/>
            <consortium name="The Broad Institute Genome Sequencing Center for Infectious Disease"/>
            <person name="Wu L."/>
            <person name="Ma J."/>
        </authorList>
    </citation>
    <scope>NUCLEOTIDE SEQUENCE [LARGE SCALE GENOMIC DNA]</scope>
    <source>
        <strain evidence="4">NBRC 110608</strain>
    </source>
</reference>
<accession>A0ABM8HA23</accession>
<feature type="region of interest" description="Disordered" evidence="1">
    <location>
        <begin position="133"/>
        <end position="176"/>
    </location>
</feature>
<dbReference type="Proteomes" id="UP001321421">
    <property type="component" value="Chromosome"/>
</dbReference>
<feature type="domain" description="Polymerase/histidinol phosphatase N-terminal" evidence="2">
    <location>
        <begin position="6"/>
        <end position="73"/>
    </location>
</feature>
<evidence type="ECO:0000256" key="1">
    <source>
        <dbReference type="SAM" id="MobiDB-lite"/>
    </source>
</evidence>
<dbReference type="InterPro" id="IPR004013">
    <property type="entry name" value="PHP_dom"/>
</dbReference>
<feature type="compositionally biased region" description="Basic residues" evidence="1">
    <location>
        <begin position="143"/>
        <end position="156"/>
    </location>
</feature>
<feature type="region of interest" description="Disordered" evidence="1">
    <location>
        <begin position="75"/>
        <end position="103"/>
    </location>
</feature>
<dbReference type="PANTHER" id="PTHR32294">
    <property type="entry name" value="DNA POLYMERASE III SUBUNIT ALPHA"/>
    <property type="match status" value="1"/>
</dbReference>
<proteinExistence type="predicted"/>
<dbReference type="InterPro" id="IPR003141">
    <property type="entry name" value="Pol/His_phosphatase_N"/>
</dbReference>
<name>A0ABM8HA23_9MICO</name>
<keyword evidence="4" id="KW-1185">Reference proteome</keyword>
<protein>
    <recommendedName>
        <fullName evidence="2">Polymerase/histidinol phosphatase N-terminal domain-containing protein</fullName>
    </recommendedName>
</protein>
<evidence type="ECO:0000259" key="2">
    <source>
        <dbReference type="SMART" id="SM00481"/>
    </source>
</evidence>
<dbReference type="CDD" id="cd07431">
    <property type="entry name" value="PHP_PolIIIA"/>
    <property type="match status" value="1"/>
</dbReference>
<dbReference type="InterPro" id="IPR016195">
    <property type="entry name" value="Pol/histidinol_Pase-like"/>
</dbReference>
<dbReference type="SMART" id="SM00481">
    <property type="entry name" value="POLIIIAc"/>
    <property type="match status" value="1"/>
</dbReference>
<dbReference type="RefSeq" id="WP_289232696.1">
    <property type="nucleotide sequence ID" value="NZ_AP027735.1"/>
</dbReference>
<dbReference type="SUPFAM" id="SSF89550">
    <property type="entry name" value="PHP domain-like"/>
    <property type="match status" value="1"/>
</dbReference>
<dbReference type="Pfam" id="PF02811">
    <property type="entry name" value="PHP"/>
    <property type="match status" value="1"/>
</dbReference>
<dbReference type="EMBL" id="AP027735">
    <property type="protein sequence ID" value="BDZ57780.1"/>
    <property type="molecule type" value="Genomic_DNA"/>
</dbReference>
<sequence length="176" mass="18838">MSAEFSHLHVASSFSLRYGASPPAELVARAVEQGQGRLALTDRDGLYGAVRFAQACHEARVEPVLGVDLALRPSPVQPPPAAGGARRRSAPVKGGALRDDQHPRITVLARGQQAGLAPGAGWAALCRVVSATHLAGSADRPARPRRAGPVGRHRWPDRRWPDRKQRGRGVAPGRRR</sequence>
<evidence type="ECO:0000313" key="4">
    <source>
        <dbReference type="Proteomes" id="UP001321421"/>
    </source>
</evidence>
<dbReference type="PANTHER" id="PTHR32294:SF4">
    <property type="entry name" value="ERROR-PRONE DNA POLYMERASE"/>
    <property type="match status" value="1"/>
</dbReference>